<name>A0ABU1X2H7_SPHXE</name>
<organism evidence="2 3">
    <name type="scientific">Sphingobium xenophagum</name>
    <dbReference type="NCBI Taxonomy" id="121428"/>
    <lineage>
        <taxon>Bacteria</taxon>
        <taxon>Pseudomonadati</taxon>
        <taxon>Pseudomonadota</taxon>
        <taxon>Alphaproteobacteria</taxon>
        <taxon>Sphingomonadales</taxon>
        <taxon>Sphingomonadaceae</taxon>
        <taxon>Sphingobium</taxon>
    </lineage>
</organism>
<comment type="caution">
    <text evidence="2">The sequence shown here is derived from an EMBL/GenBank/DDBJ whole genome shotgun (WGS) entry which is preliminary data.</text>
</comment>
<evidence type="ECO:0000313" key="3">
    <source>
        <dbReference type="Proteomes" id="UP001267638"/>
    </source>
</evidence>
<keyword evidence="3" id="KW-1185">Reference proteome</keyword>
<sequence>MSKLPQPCNGQGNVVPVQGSNVPLEGSEMPRSGTIVPNGHVSADGPIPML</sequence>
<reference evidence="2 3" key="1">
    <citation type="submission" date="2023-07" db="EMBL/GenBank/DDBJ databases">
        <title>Sorghum-associated microbial communities from plants grown in Nebraska, USA.</title>
        <authorList>
            <person name="Schachtman D."/>
        </authorList>
    </citation>
    <scope>NUCLEOTIDE SEQUENCE [LARGE SCALE GENOMIC DNA]</scope>
    <source>
        <strain evidence="2 3">4256</strain>
    </source>
</reference>
<evidence type="ECO:0000256" key="1">
    <source>
        <dbReference type="SAM" id="MobiDB-lite"/>
    </source>
</evidence>
<protein>
    <submittedName>
        <fullName evidence="2">Uncharacterized protein</fullName>
    </submittedName>
</protein>
<accession>A0ABU1X2H7</accession>
<proteinExistence type="predicted"/>
<dbReference type="RefSeq" id="WP_310225389.1">
    <property type="nucleotide sequence ID" value="NZ_JAVDWV010000011.1"/>
</dbReference>
<dbReference type="Proteomes" id="UP001267638">
    <property type="component" value="Unassembled WGS sequence"/>
</dbReference>
<dbReference type="EMBL" id="JAVDWV010000011">
    <property type="protein sequence ID" value="MDR7155780.1"/>
    <property type="molecule type" value="Genomic_DNA"/>
</dbReference>
<gene>
    <name evidence="2" type="ORF">J2W40_002616</name>
</gene>
<feature type="region of interest" description="Disordered" evidence="1">
    <location>
        <begin position="1"/>
        <end position="50"/>
    </location>
</feature>
<evidence type="ECO:0000313" key="2">
    <source>
        <dbReference type="EMBL" id="MDR7155780.1"/>
    </source>
</evidence>